<feature type="domain" description="Peptidase M16C associated" evidence="1">
    <location>
        <begin position="453"/>
        <end position="703"/>
    </location>
</feature>
<evidence type="ECO:0000259" key="1">
    <source>
        <dbReference type="SMART" id="SM01264"/>
    </source>
</evidence>
<dbReference type="Pfam" id="PF22516">
    <property type="entry name" value="PreP_C"/>
    <property type="match status" value="1"/>
</dbReference>
<dbReference type="PANTHER" id="PTHR43016">
    <property type="entry name" value="PRESEQUENCE PROTEASE"/>
    <property type="match status" value="1"/>
</dbReference>
<dbReference type="InterPro" id="IPR011765">
    <property type="entry name" value="Pept_M16_N"/>
</dbReference>
<reference evidence="2 3" key="1">
    <citation type="journal article" date="2012" name="J. Bacteriol.">
        <title>Complete Genome Sequence of Borrelia crocidurae.</title>
        <authorList>
            <person name="Elbir H."/>
            <person name="Gimenez G."/>
            <person name="Robert C."/>
            <person name="Bergstrom S."/>
            <person name="Cutler S."/>
            <person name="Raoult D."/>
            <person name="Drancourt M."/>
        </authorList>
    </citation>
    <scope>NUCLEOTIDE SEQUENCE [LARGE SCALE GENOMIC DNA]</scope>
    <source>
        <strain evidence="2 3">Achema</strain>
    </source>
</reference>
<protein>
    <submittedName>
        <fullName evidence="2">Zn-dependent peptidase, insulinase-like protein</fullName>
    </submittedName>
</protein>
<gene>
    <name evidence="2" type="ordered locus">Q7M_228</name>
</gene>
<dbReference type="GO" id="GO:0004222">
    <property type="term" value="F:metalloendopeptidase activity"/>
    <property type="evidence" value="ECO:0007669"/>
    <property type="project" value="TreeGrafter"/>
</dbReference>
<dbReference type="Pfam" id="PF05193">
    <property type="entry name" value="Peptidase_M16_C"/>
    <property type="match status" value="1"/>
</dbReference>
<dbReference type="HOGENOM" id="CLU_009165_1_0_12"/>
<dbReference type="EMBL" id="CP003426">
    <property type="protein sequence ID" value="AFI31007.1"/>
    <property type="molecule type" value="Genomic_DNA"/>
</dbReference>
<evidence type="ECO:0000313" key="2">
    <source>
        <dbReference type="EMBL" id="AFI31007.1"/>
    </source>
</evidence>
<sequence>MKKKKLFNLISKTYLEEYDAEGSYFKHESGLEIFELKNNTFKENAFGIAFKTIPFNNTGVAHILEHAIFCGSNKYKIKDPFLYLMKGSLNTFLNAMTFPDKTLYPAASTIQKDYFNLFKIYSDAIFNPLLKKEAFMQEGYNINPNNFKPSGIVLNEMKGNYSSKNSLINEISTNSLFSKGPYQYDSGGNPINIIDLTYEEFIEFYKKYYTLENCKIFLFGNIDTNKNLNFIEKYIIRPCTNKKSNVNYNIDKATRWNQHKTLSFDIPKETENTLGVYVINWLCSDIENIKENIGLEILSEILLDSSCQFTINMLKSEIGDVIADVSGINTDIKECIFSFGLQNVLPGKIEEFKDKIFQELQNLVKVKISQELIQGILFGYEFSLKEEKGQGWPISLMIKSFKGWIHGLHPTETLKINYQLNEIKNKLERGEPYFENLIEKYLLNNNHYTLIHFNPSDNILKEMEEEIEKKLMDREIDIKKNPEKFSKFTKDYNKFKKYQNKKDLKSDIAKIPILKIEDLPKEIDKSLILNYVPELNAHTFELKKNNNIFNVYLFFKLDFLQKEDFLYLSLLKRAIQDLSTKNYSYITLNNKIQNTLGQLNIYASYEEDIHGNMINLFNINFKSFNNKIQESFTLIKEILINIDFHDYNRLKEIVLSLKNDFKSILIPQGHILATTRSESKLSQSKYLQELQFGITGRQYWHKIKTDIESLKEIAHNLENLRNKIILKNNLSSLLIGNTKDVIKKLETELFILKEDLNEKIYSNNLITIQPSSNVLKEIMIIPSKISFNAMSFASYRITDKDYPTINFLTHILKSGILWEKIRVAGGAYGAFASITNGIFSFASYRDPNFITTYQAFEASLEELANNEIKCDEIHTYLIGVIGLNTNVKTKSTEILQSYKRKMLNISDHLRQNIRNNYFKITNTDIKNISEKVLYQLKEKNSITSLVSNTIYENDKTKIEKFIGKKYRVKKYIKNNKK</sequence>
<dbReference type="Pfam" id="PF08367">
    <property type="entry name" value="M16C_assoc"/>
    <property type="match status" value="1"/>
</dbReference>
<dbReference type="PATRIC" id="fig|1155096.3.peg.238"/>
<evidence type="ECO:0000313" key="3">
    <source>
        <dbReference type="Proteomes" id="UP000005212"/>
    </source>
</evidence>
<proteinExistence type="predicted"/>
<dbReference type="InterPro" id="IPR055130">
    <property type="entry name" value="PreP_C"/>
</dbReference>
<dbReference type="PANTHER" id="PTHR43016:SF13">
    <property type="entry name" value="PRESEQUENCE PROTEASE, MITOCHONDRIAL"/>
    <property type="match status" value="1"/>
</dbReference>
<dbReference type="SUPFAM" id="SSF63411">
    <property type="entry name" value="LuxS/MPP-like metallohydrolase"/>
    <property type="match status" value="4"/>
</dbReference>
<dbReference type="Proteomes" id="UP000005212">
    <property type="component" value="Chromosome"/>
</dbReference>
<dbReference type="Pfam" id="PF00675">
    <property type="entry name" value="Peptidase_M16"/>
    <property type="match status" value="1"/>
</dbReference>
<dbReference type="Gene3D" id="3.30.830.10">
    <property type="entry name" value="Metalloenzyme, LuxS/M16 peptidase-like"/>
    <property type="match status" value="4"/>
</dbReference>
<dbReference type="InterPro" id="IPR007863">
    <property type="entry name" value="Peptidase_M16_C"/>
</dbReference>
<name>I0FC01_BORCA</name>
<dbReference type="SMART" id="SM01264">
    <property type="entry name" value="M16C_associated"/>
    <property type="match status" value="1"/>
</dbReference>
<dbReference type="InterPro" id="IPR011249">
    <property type="entry name" value="Metalloenz_LuxS/M16"/>
</dbReference>
<dbReference type="KEGG" id="bcw:Q7M_228"/>
<dbReference type="InterPro" id="IPR013578">
    <property type="entry name" value="Peptidase_M16C_assoc"/>
</dbReference>
<dbReference type="AlphaFoldDB" id="I0FC01"/>
<accession>I0FC01</accession>
<dbReference type="GO" id="GO:0016485">
    <property type="term" value="P:protein processing"/>
    <property type="evidence" value="ECO:0007669"/>
    <property type="project" value="TreeGrafter"/>
</dbReference>
<dbReference type="RefSeq" id="WP_014696109.1">
    <property type="nucleotide sequence ID" value="NC_017808.1"/>
</dbReference>
<dbReference type="GO" id="GO:0046872">
    <property type="term" value="F:metal ion binding"/>
    <property type="evidence" value="ECO:0007669"/>
    <property type="project" value="InterPro"/>
</dbReference>
<organism evidence="2 3">
    <name type="scientific">Borrelia crocidurae (strain Achema)</name>
    <dbReference type="NCBI Taxonomy" id="1155096"/>
    <lineage>
        <taxon>Bacteria</taxon>
        <taxon>Pseudomonadati</taxon>
        <taxon>Spirochaetota</taxon>
        <taxon>Spirochaetia</taxon>
        <taxon>Spirochaetales</taxon>
        <taxon>Borreliaceae</taxon>
        <taxon>Borrelia</taxon>
    </lineage>
</organism>
<reference evidence="3" key="2">
    <citation type="submission" date="2012-03" db="EMBL/GenBank/DDBJ databases">
        <title>Complete genome sequence of Borrelia crocidurae.</title>
        <authorList>
            <person name="Elbir H."/>
            <person name="Gimenez G."/>
            <person name="Robert C."/>
            <person name="Raoult D."/>
            <person name="Drancourt M."/>
        </authorList>
    </citation>
    <scope>NUCLEOTIDE SEQUENCE [LARGE SCALE GENOMIC DNA]</scope>
    <source>
        <strain evidence="3">Achema</strain>
    </source>
</reference>